<dbReference type="InterPro" id="IPR003838">
    <property type="entry name" value="ABC3_permease_C"/>
</dbReference>
<dbReference type="OrthoDB" id="5933722at2"/>
<feature type="transmembrane region" description="Helical" evidence="6">
    <location>
        <begin position="21"/>
        <end position="41"/>
    </location>
</feature>
<evidence type="ECO:0000259" key="7">
    <source>
        <dbReference type="Pfam" id="PF02687"/>
    </source>
</evidence>
<dbReference type="EMBL" id="QNUL01000024">
    <property type="protein sequence ID" value="REA57924.1"/>
    <property type="molecule type" value="Genomic_DNA"/>
</dbReference>
<proteinExistence type="predicted"/>
<evidence type="ECO:0000313" key="10">
    <source>
        <dbReference type="Proteomes" id="UP000256373"/>
    </source>
</evidence>
<dbReference type="PROSITE" id="PS51257">
    <property type="entry name" value="PROKAR_LIPOPROTEIN"/>
    <property type="match status" value="1"/>
</dbReference>
<evidence type="ECO:0000256" key="4">
    <source>
        <dbReference type="ARBA" id="ARBA00022989"/>
    </source>
</evidence>
<comment type="caution">
    <text evidence="9">The sequence shown here is derived from an EMBL/GenBank/DDBJ whole genome shotgun (WGS) entry which is preliminary data.</text>
</comment>
<keyword evidence="4 6" id="KW-1133">Transmembrane helix</keyword>
<evidence type="ECO:0000256" key="3">
    <source>
        <dbReference type="ARBA" id="ARBA00022692"/>
    </source>
</evidence>
<dbReference type="Pfam" id="PF02687">
    <property type="entry name" value="FtsX"/>
    <property type="match status" value="2"/>
</dbReference>
<comment type="subcellular location">
    <subcellularLocation>
        <location evidence="1">Cell membrane</location>
        <topology evidence="1">Multi-pass membrane protein</topology>
    </subcellularLocation>
</comment>
<feature type="domain" description="ABC3 transporter permease C-terminal" evidence="7">
    <location>
        <begin position="298"/>
        <end position="414"/>
    </location>
</feature>
<keyword evidence="2" id="KW-1003">Cell membrane</keyword>
<feature type="transmembrane region" description="Helical" evidence="6">
    <location>
        <begin position="681"/>
        <end position="705"/>
    </location>
</feature>
<sequence>MIRNYFKIAIRNFRNNKAYTLINVIGLTLGLACCVLVFFTVRYELSFDAHHKDIGQVYRLLRYTKERGDKGLATGIPLPVLDALKNDFPALKNQIACTYALKGTLVTVEQEGNKKKFDEDYYAIAFVGPEYFRLLNYEWIKGSPEASLTNPGSVVLSEKQAERYFGKADPMGKTIRINNQKDFVVSGLIADPPATTNFPFTTLISFSSLKDYGAYTNWDDWASSYGGGQMYVKLPQSMNQADFEKQLTGFNKKYYDAKAAAETSFILQAVNDIHFDNRTSNYAGRTISKGMIWTMVLVGSFILIAACVNFVNLATAQAIRRSREVGVRKVLGSTRFQLLRQYFSETAFITVLSVLLALIASQLALPYVASVLNIPAQGVMFISDPVVLAFMFALVVITTILAGFYPAMVLSGFQPILALKGKVKTGGSGQAHLRRSLIVLQFTISQVVLIGTVIAYNQMQYFQTMDLGFEKDEIVNITIPESDFAKMESLKSRLASETGIRSMSQSQFTPMSQSNWQTGFKYENDTEFLNFEIVMRPADTAYVHTYGMEMAAGRMYLPSDSIREYVVNEAFVKAMGMKRPQEIIGKRMAIGGSDYKFPIVGVIKNFNTYSLHREIIPCVMTTLKGNYSKMGIKLSAHSDKNLLSRIEKVWSSVYPDYLFKYTFYDETLNSYYSKEEKLFSLFRILAGIAVFIGCLGLYGVVAFMVESRTKEMGIRKAIGATAFNIFGLFSIDFVKLVVIALVIASPVAWYGMSQWLQDFTYRISISWWMFAVTGIVVIFIALITISFQSVKAALMNPVKALRSE</sequence>
<dbReference type="PANTHER" id="PTHR30572:SF18">
    <property type="entry name" value="ABC-TYPE MACROLIDE FAMILY EXPORT SYSTEM PERMEASE COMPONENT 2"/>
    <property type="match status" value="1"/>
</dbReference>
<keyword evidence="10" id="KW-1185">Reference proteome</keyword>
<evidence type="ECO:0000256" key="6">
    <source>
        <dbReference type="SAM" id="Phobius"/>
    </source>
</evidence>
<feature type="transmembrane region" description="Helical" evidence="6">
    <location>
        <begin position="765"/>
        <end position="787"/>
    </location>
</feature>
<feature type="domain" description="MacB-like periplasmic core" evidence="8">
    <location>
        <begin position="20"/>
        <end position="248"/>
    </location>
</feature>
<organism evidence="9 10">
    <name type="scientific">Dyadobacter luteus</name>
    <dbReference type="NCBI Taxonomy" id="2259619"/>
    <lineage>
        <taxon>Bacteria</taxon>
        <taxon>Pseudomonadati</taxon>
        <taxon>Bacteroidota</taxon>
        <taxon>Cytophagia</taxon>
        <taxon>Cytophagales</taxon>
        <taxon>Spirosomataceae</taxon>
        <taxon>Dyadobacter</taxon>
    </lineage>
</organism>
<feature type="transmembrane region" description="Helical" evidence="6">
    <location>
        <begin position="437"/>
        <end position="456"/>
    </location>
</feature>
<evidence type="ECO:0000256" key="2">
    <source>
        <dbReference type="ARBA" id="ARBA00022475"/>
    </source>
</evidence>
<dbReference type="GO" id="GO:0022857">
    <property type="term" value="F:transmembrane transporter activity"/>
    <property type="evidence" value="ECO:0007669"/>
    <property type="project" value="TreeGrafter"/>
</dbReference>
<keyword evidence="5 6" id="KW-0472">Membrane</keyword>
<dbReference type="InterPro" id="IPR025857">
    <property type="entry name" value="MacB_PCD"/>
</dbReference>
<dbReference type="Proteomes" id="UP000256373">
    <property type="component" value="Unassembled WGS sequence"/>
</dbReference>
<evidence type="ECO:0000313" key="9">
    <source>
        <dbReference type="EMBL" id="REA57924.1"/>
    </source>
</evidence>
<feature type="transmembrane region" description="Helical" evidence="6">
    <location>
        <begin position="347"/>
        <end position="369"/>
    </location>
</feature>
<evidence type="ECO:0000259" key="8">
    <source>
        <dbReference type="Pfam" id="PF12704"/>
    </source>
</evidence>
<reference evidence="9 10" key="1">
    <citation type="submission" date="2018-07" db="EMBL/GenBank/DDBJ databases">
        <title>Dyadobacter roseus sp. nov., isolated from rose rhizosphere soil.</title>
        <authorList>
            <person name="Chen L."/>
        </authorList>
    </citation>
    <scope>NUCLEOTIDE SEQUENCE [LARGE SCALE GENOMIC DNA]</scope>
    <source>
        <strain evidence="9 10">RS19</strain>
    </source>
</reference>
<accession>A0A3D8Y5S6</accession>
<feature type="domain" description="ABC3 transporter permease C-terminal" evidence="7">
    <location>
        <begin position="684"/>
        <end position="797"/>
    </location>
</feature>
<keyword evidence="3 6" id="KW-0812">Transmembrane</keyword>
<evidence type="ECO:0000256" key="1">
    <source>
        <dbReference type="ARBA" id="ARBA00004651"/>
    </source>
</evidence>
<dbReference type="InterPro" id="IPR050250">
    <property type="entry name" value="Macrolide_Exporter_MacB"/>
</dbReference>
<gene>
    <name evidence="9" type="ORF">DSL64_22430</name>
</gene>
<dbReference type="Pfam" id="PF12704">
    <property type="entry name" value="MacB_PCD"/>
    <property type="match status" value="1"/>
</dbReference>
<feature type="transmembrane region" description="Helical" evidence="6">
    <location>
        <begin position="389"/>
        <end position="417"/>
    </location>
</feature>
<protein>
    <submittedName>
        <fullName evidence="9">ABC transporter permease</fullName>
    </submittedName>
</protein>
<dbReference type="GO" id="GO:0005886">
    <property type="term" value="C:plasma membrane"/>
    <property type="evidence" value="ECO:0007669"/>
    <property type="project" value="UniProtKB-SubCell"/>
</dbReference>
<name>A0A3D8Y5S6_9BACT</name>
<feature type="transmembrane region" description="Helical" evidence="6">
    <location>
        <begin position="717"/>
        <end position="745"/>
    </location>
</feature>
<feature type="transmembrane region" description="Helical" evidence="6">
    <location>
        <begin position="290"/>
        <end position="313"/>
    </location>
</feature>
<dbReference type="PANTHER" id="PTHR30572">
    <property type="entry name" value="MEMBRANE COMPONENT OF TRANSPORTER-RELATED"/>
    <property type="match status" value="1"/>
</dbReference>
<dbReference type="AlphaFoldDB" id="A0A3D8Y5S6"/>
<evidence type="ECO:0000256" key="5">
    <source>
        <dbReference type="ARBA" id="ARBA00023136"/>
    </source>
</evidence>